<reference evidence="3" key="1">
    <citation type="journal article" date="2015" name="Genome">
        <title>Whole Genome Sequence of the Non-Microcystin-Producing Microcystis aeruginosa Strain NIES-44.</title>
        <authorList>
            <person name="Okano K."/>
            <person name="Miyata N."/>
            <person name="Ozaki Y."/>
        </authorList>
    </citation>
    <scope>NUCLEOTIDE SEQUENCE [LARGE SCALE GENOMIC DNA]</scope>
    <source>
        <strain evidence="3">NIES-44</strain>
    </source>
</reference>
<dbReference type="Gene3D" id="3.40.50.1440">
    <property type="entry name" value="Tubulin/FtsZ, GTPase domain"/>
    <property type="match status" value="1"/>
</dbReference>
<dbReference type="InterPro" id="IPR025904">
    <property type="entry name" value="Tubulin-like"/>
</dbReference>
<gene>
    <name evidence="2" type="ORF">N44_01973</name>
</gene>
<dbReference type="RefSeq" id="WP_045358989.1">
    <property type="nucleotide sequence ID" value="NZ_BBPA01000035.1"/>
</dbReference>
<sequence length="1078" mass="122824">MPAAVEEKSMVPTVLVGIGGTGNEILSRLRRLIEESYGSLSNFPIVSFLVVDTDKDYKISNPEAAGSAFKDNEKHWARVSGKQVQEMVSDMDRYPWINSWFPPELERNITSLEAGAGQIRACGRFALFCNYHEIQRKFLDAVRRVKGQENFMLDRYGIKVNNTAINVFTTGSLNGGTGSGMLIDLGYCIRNWLRGESSPLSTAIVPTPEAFAGISVGDRVLANGYAALMELNYFSDYRTEYHQQFSSGLVDEVVSKLPPFDFTYLVGTKNGEGDFKLGQIREMIAQNIFLDMTSDFAPHKRSIRDNIKGSWAQADPGGRGYPKQFMSFGLSTIEIPIAQIRASLSERLAKDLINWWLNNAVILPAQMLELVRGDILKRMRLSEGELIMDLCADKDRSLIAIISQWINETRQEINQDNWLSCTKQGVNILGNEQGKILRFINDYLTPRVEEFKRNHLLELSPDERLHGDYLKKIYSNRDEIIQRGKKSLEMEFYNILEDRNRGVKFAESFIVSVRQIFTDIAEKFRRDQEQVWSQNESKRQREYDTALAEINDLKDKIHISKKDKMEQYCEQALTGLEGYLMANIQRKTRGAGVEVINRLLEHLNQLESRFNRFRQKLIQSRDLFNLQANQQIDSADALLINGIKLFDRQELNGLYQDFIEQFASGIAGNKNAYDTGMDNLCLPLSEEILKQSSPLWKETRRTDENMRLFDITEIADIRQGDFQQVILNQANQLLQNAPASSRIQKELAACDRLLKIYNNDADIINNLRIAYQKSRPLIMLNPAVLRGKDAGFTPQLNQNVALIGGRNTNNPAAQKIIPKLREFIANEDDIKPLGDVEKHRLVFVQEIGGFSLRCLEGMRELRQSYQDWKGEFILAKRAQQMGENRDLPIPVHIQKEPPFWDVFPEDPSIYQLVVTARALKVLFPEVNRVTNEKTIRYEIKTATGLKKVDIATSWEDAVQVLEVKACREDKEKIQTQVTAKLQDSSTPEKKQALYRTFIQYLQQRSEELTGGKDNTEYKREDAIILQLIHNYKLDSGGEIPLSSVTEVVNPALIICGNCGHKNPPSSNFCSKCGAKLVK</sequence>
<dbReference type="InterPro" id="IPR036525">
    <property type="entry name" value="Tubulin/FtsZ_GTPase_sf"/>
</dbReference>
<comment type="caution">
    <text evidence="2">The sequence shown here is derived from an EMBL/GenBank/DDBJ whole genome shotgun (WGS) entry which is preliminary data.</text>
</comment>
<accession>A0A0A1VVH7</accession>
<dbReference type="AlphaFoldDB" id="A0A0A1VVH7"/>
<dbReference type="Pfam" id="PF13809">
    <property type="entry name" value="Tubulin_2"/>
    <property type="match status" value="1"/>
</dbReference>
<name>A0A0A1VVH7_MICAE</name>
<feature type="domain" description="Zinc-ribbon" evidence="1">
    <location>
        <begin position="1055"/>
        <end position="1076"/>
    </location>
</feature>
<evidence type="ECO:0000313" key="3">
    <source>
        <dbReference type="Proteomes" id="UP000030321"/>
    </source>
</evidence>
<evidence type="ECO:0000259" key="1">
    <source>
        <dbReference type="Pfam" id="PF13240"/>
    </source>
</evidence>
<dbReference type="Pfam" id="PF13240">
    <property type="entry name" value="Zn_Ribbon_1"/>
    <property type="match status" value="1"/>
</dbReference>
<dbReference type="Gene3D" id="4.10.1060.50">
    <property type="match status" value="1"/>
</dbReference>
<protein>
    <recommendedName>
        <fullName evidence="1">Zinc-ribbon domain-containing protein</fullName>
    </recommendedName>
</protein>
<organism evidence="2 3">
    <name type="scientific">Microcystis aeruginosa NIES-44</name>
    <dbReference type="NCBI Taxonomy" id="449439"/>
    <lineage>
        <taxon>Bacteria</taxon>
        <taxon>Bacillati</taxon>
        <taxon>Cyanobacteriota</taxon>
        <taxon>Cyanophyceae</taxon>
        <taxon>Oscillatoriophycideae</taxon>
        <taxon>Chroococcales</taxon>
        <taxon>Microcystaceae</taxon>
        <taxon>Microcystis</taxon>
    </lineage>
</organism>
<proteinExistence type="predicted"/>
<dbReference type="Proteomes" id="UP000030321">
    <property type="component" value="Unassembled WGS sequence"/>
</dbReference>
<dbReference type="InterPro" id="IPR038587">
    <property type="entry name" value="Ribosomal_eL40_sf"/>
</dbReference>
<dbReference type="SUPFAM" id="SSF52490">
    <property type="entry name" value="Tubulin nucleotide-binding domain-like"/>
    <property type="match status" value="1"/>
</dbReference>
<dbReference type="InterPro" id="IPR026870">
    <property type="entry name" value="Zinc_ribbon_dom"/>
</dbReference>
<dbReference type="EMBL" id="BBPA01000035">
    <property type="protein sequence ID" value="GAL93286.1"/>
    <property type="molecule type" value="Genomic_DNA"/>
</dbReference>
<evidence type="ECO:0000313" key="2">
    <source>
        <dbReference type="EMBL" id="GAL93286.1"/>
    </source>
</evidence>